<sequence length="40" mass="4470">MLSFQGKTVLEDTLKGITTAVRTSTPIVTRQLQQIFGYRA</sequence>
<reference evidence="1" key="1">
    <citation type="submission" date="2020-02" db="EMBL/GenBank/DDBJ databases">
        <authorList>
            <person name="Meier V. D."/>
        </authorList>
    </citation>
    <scope>NUCLEOTIDE SEQUENCE</scope>
    <source>
        <strain evidence="1">AVDCRST_MAG93</strain>
    </source>
</reference>
<gene>
    <name evidence="1" type="ORF">AVDCRST_MAG93-8106</name>
</gene>
<accession>A0A6J4MSL7</accession>
<feature type="non-terminal residue" evidence="1">
    <location>
        <position position="40"/>
    </location>
</feature>
<organism evidence="1">
    <name type="scientific">uncultured Chloroflexia bacterium</name>
    <dbReference type="NCBI Taxonomy" id="1672391"/>
    <lineage>
        <taxon>Bacteria</taxon>
        <taxon>Bacillati</taxon>
        <taxon>Chloroflexota</taxon>
        <taxon>Chloroflexia</taxon>
        <taxon>environmental samples</taxon>
    </lineage>
</organism>
<proteinExistence type="predicted"/>
<evidence type="ECO:0000313" key="1">
    <source>
        <dbReference type="EMBL" id="CAA9367644.1"/>
    </source>
</evidence>
<dbReference type="AlphaFoldDB" id="A0A6J4MSL7"/>
<dbReference type="EMBL" id="CADCTR010002733">
    <property type="protein sequence ID" value="CAA9367644.1"/>
    <property type="molecule type" value="Genomic_DNA"/>
</dbReference>
<name>A0A6J4MSL7_9CHLR</name>
<protein>
    <submittedName>
        <fullName evidence="1">Uncharacterized protein</fullName>
    </submittedName>
</protein>